<dbReference type="UniPathway" id="UPA00378"/>
<keyword evidence="4" id="KW-0328">Glycosyltransferase</keyword>
<evidence type="ECO:0000259" key="12">
    <source>
        <dbReference type="Pfam" id="PF02709"/>
    </source>
</evidence>
<dbReference type="GO" id="GO:0005794">
    <property type="term" value="C:Golgi apparatus"/>
    <property type="evidence" value="ECO:0007669"/>
    <property type="project" value="TreeGrafter"/>
</dbReference>
<proteinExistence type="inferred from homology"/>
<keyword evidence="8" id="KW-1133">Transmembrane helix</keyword>
<keyword evidence="7" id="KW-0735">Signal-anchor</keyword>
<dbReference type="GO" id="GO:0016020">
    <property type="term" value="C:membrane"/>
    <property type="evidence" value="ECO:0007669"/>
    <property type="project" value="UniProtKB-SubCell"/>
</dbReference>
<evidence type="ECO:0000256" key="11">
    <source>
        <dbReference type="SAM" id="Coils"/>
    </source>
</evidence>
<reference evidence="14" key="1">
    <citation type="submission" date="2021-02" db="EMBL/GenBank/DDBJ databases">
        <authorList>
            <person name="Nowell W R."/>
        </authorList>
    </citation>
    <scope>NUCLEOTIDE SEQUENCE</scope>
</reference>
<dbReference type="InterPro" id="IPR027995">
    <property type="entry name" value="Galactosyl_T_N"/>
</dbReference>
<dbReference type="InterPro" id="IPR003859">
    <property type="entry name" value="Galactosyl_T"/>
</dbReference>
<evidence type="ECO:0000256" key="10">
    <source>
        <dbReference type="ARBA" id="ARBA00023180"/>
    </source>
</evidence>
<evidence type="ECO:0000256" key="3">
    <source>
        <dbReference type="ARBA" id="ARBA00005735"/>
    </source>
</evidence>
<evidence type="ECO:0000256" key="4">
    <source>
        <dbReference type="ARBA" id="ARBA00022676"/>
    </source>
</evidence>
<comment type="subcellular location">
    <subcellularLocation>
        <location evidence="1">Membrane</location>
        <topology evidence="1">Single-pass type II membrane protein</topology>
    </subcellularLocation>
</comment>
<evidence type="ECO:0000256" key="7">
    <source>
        <dbReference type="ARBA" id="ARBA00022968"/>
    </source>
</evidence>
<evidence type="ECO:0000256" key="2">
    <source>
        <dbReference type="ARBA" id="ARBA00004922"/>
    </source>
</evidence>
<name>A0A814MXP8_9BILA</name>
<keyword evidence="5" id="KW-0808">Transferase</keyword>
<accession>A0A814MXP8</accession>
<evidence type="ECO:0000313" key="15">
    <source>
        <dbReference type="Proteomes" id="UP000663864"/>
    </source>
</evidence>
<keyword evidence="11" id="KW-0175">Coiled coil</keyword>
<dbReference type="SUPFAM" id="SSF53448">
    <property type="entry name" value="Nucleotide-diphospho-sugar transferases"/>
    <property type="match status" value="1"/>
</dbReference>
<evidence type="ECO:0000256" key="5">
    <source>
        <dbReference type="ARBA" id="ARBA00022679"/>
    </source>
</evidence>
<evidence type="ECO:0000256" key="8">
    <source>
        <dbReference type="ARBA" id="ARBA00022989"/>
    </source>
</evidence>
<feature type="domain" description="Galactosyltransferase C-terminal" evidence="12">
    <location>
        <begin position="603"/>
        <end position="670"/>
    </location>
</feature>
<organism evidence="14 15">
    <name type="scientific">Rotaria sordida</name>
    <dbReference type="NCBI Taxonomy" id="392033"/>
    <lineage>
        <taxon>Eukaryota</taxon>
        <taxon>Metazoa</taxon>
        <taxon>Spiralia</taxon>
        <taxon>Gnathifera</taxon>
        <taxon>Rotifera</taxon>
        <taxon>Eurotatoria</taxon>
        <taxon>Bdelloidea</taxon>
        <taxon>Philodinida</taxon>
        <taxon>Philodinidae</taxon>
        <taxon>Rotaria</taxon>
    </lineage>
</organism>
<dbReference type="GO" id="GO:0005975">
    <property type="term" value="P:carbohydrate metabolic process"/>
    <property type="evidence" value="ECO:0007669"/>
    <property type="project" value="InterPro"/>
</dbReference>
<dbReference type="PANTHER" id="PTHR19300">
    <property type="entry name" value="BETA-1,4-GALACTOSYLTRANSFERASE"/>
    <property type="match status" value="1"/>
</dbReference>
<dbReference type="PRINTS" id="PR02050">
    <property type="entry name" value="B14GALTRFASE"/>
</dbReference>
<comment type="caution">
    <text evidence="14">The sequence shown here is derived from an EMBL/GenBank/DDBJ whole genome shotgun (WGS) entry which is preliminary data.</text>
</comment>
<protein>
    <submittedName>
        <fullName evidence="14">Uncharacterized protein</fullName>
    </submittedName>
</protein>
<comment type="pathway">
    <text evidence="2">Protein modification; protein glycosylation.</text>
</comment>
<gene>
    <name evidence="14" type="ORF">ZHD862_LOCUS16744</name>
</gene>
<keyword evidence="6" id="KW-0812">Transmembrane</keyword>
<evidence type="ECO:0000313" key="14">
    <source>
        <dbReference type="EMBL" id="CAF1084192.1"/>
    </source>
</evidence>
<dbReference type="PANTHER" id="PTHR19300:SF57">
    <property type="entry name" value="BETA-1,4-N-ACETYLGALACTOSAMINYLTRANSFERASE"/>
    <property type="match status" value="1"/>
</dbReference>
<evidence type="ECO:0000259" key="13">
    <source>
        <dbReference type="Pfam" id="PF13733"/>
    </source>
</evidence>
<feature type="domain" description="Galactosyltransferase N-terminal" evidence="13">
    <location>
        <begin position="540"/>
        <end position="585"/>
    </location>
</feature>
<dbReference type="GO" id="GO:0008378">
    <property type="term" value="F:galactosyltransferase activity"/>
    <property type="evidence" value="ECO:0007669"/>
    <property type="project" value="TreeGrafter"/>
</dbReference>
<sequence>MTTIMKNFPLLNEIDEQNNSDDIDWNINAFQTLLTSNLPMTTIFYYAIDVGFRRLESSLYETYWDTTADALNDLSDFLFNTTSSTDIDPYLIEAKCQLLMYASIAIIKLHTIRRRSINEAKMSCATICLLLLEQSKSYETLLIKNQYSSCIHSMRLRYLKRIFIIGQWLSTLSKAQFNDIQSNHEQYIQTMIDHLFPSVSLRDKINGFIDNCLLNSTNNENDFPDNETTTSGFVFIRRFPKFNEKTIEKHSDLMHMGLVNTLNQLNKNNTRKLICCIWTLCCMIESDRVSLGVLNRCITREHFSIAPIDFEQKPITIESLNERDVIVFLLLCAQQNVHLYGEDSTLHPYLLYSISHLCTQNQKNWWQTAIEQTSCSDFIDHLATIRLDDERFNQYPPKIILLETAKILFKTAQTEYGQHSNHSALLYEQYAIQYFQTAKTNIKTKEMNDLFKNTHNKSFFFYPQKMINETKEENKKLIEQLIEECKKLSRHCDELQLLPEPKSPRASSPTKEETDFRISTLLSPVHVEIEEKSSLASPLDHRFNKGRLYNTAINYLEKQSLNITCLVLHDADLIPEDDGNFYTCETKYPKHTTSRVRELNNKRGYIRYYEFLIGGVLLLTFDMYKTLNGFSNLYWGWGGEDDDLALRLIQQRMCIVRPIYELAIYTGLPHPRGPRNNARFGLLTWSTLRFHTDGYAQIESLTRIIDIHQTLTVTYLKLDVNPDKTLNKQSSMGNISSLLNTINVNMTSTIKTIIRTKTIKES</sequence>
<dbReference type="Pfam" id="PF13733">
    <property type="entry name" value="Glyco_transf_7N"/>
    <property type="match status" value="1"/>
</dbReference>
<comment type="similarity">
    <text evidence="3">Belongs to the glycosyltransferase 7 family.</text>
</comment>
<evidence type="ECO:0000256" key="6">
    <source>
        <dbReference type="ARBA" id="ARBA00022692"/>
    </source>
</evidence>
<dbReference type="EMBL" id="CAJNOT010000803">
    <property type="protein sequence ID" value="CAF1084192.1"/>
    <property type="molecule type" value="Genomic_DNA"/>
</dbReference>
<dbReference type="InterPro" id="IPR027791">
    <property type="entry name" value="Galactosyl_T_C"/>
</dbReference>
<dbReference type="Pfam" id="PF02709">
    <property type="entry name" value="Glyco_transf_7C"/>
    <property type="match status" value="1"/>
</dbReference>
<keyword evidence="10" id="KW-0325">Glycoprotein</keyword>
<dbReference type="Proteomes" id="UP000663864">
    <property type="component" value="Unassembled WGS sequence"/>
</dbReference>
<dbReference type="InterPro" id="IPR029044">
    <property type="entry name" value="Nucleotide-diphossugar_trans"/>
</dbReference>
<evidence type="ECO:0000256" key="9">
    <source>
        <dbReference type="ARBA" id="ARBA00023136"/>
    </source>
</evidence>
<dbReference type="Gene3D" id="3.90.550.10">
    <property type="entry name" value="Spore Coat Polysaccharide Biosynthesis Protein SpsA, Chain A"/>
    <property type="match status" value="1"/>
</dbReference>
<feature type="coiled-coil region" evidence="11">
    <location>
        <begin position="467"/>
        <end position="498"/>
    </location>
</feature>
<keyword evidence="9" id="KW-0472">Membrane</keyword>
<dbReference type="AlphaFoldDB" id="A0A814MXP8"/>
<evidence type="ECO:0000256" key="1">
    <source>
        <dbReference type="ARBA" id="ARBA00004606"/>
    </source>
</evidence>